<organism evidence="2 3">
    <name type="scientific">Streptomyces thermoalcalitolerans</name>
    <dbReference type="NCBI Taxonomy" id="65605"/>
    <lineage>
        <taxon>Bacteria</taxon>
        <taxon>Bacillati</taxon>
        <taxon>Actinomycetota</taxon>
        <taxon>Actinomycetes</taxon>
        <taxon>Kitasatosporales</taxon>
        <taxon>Streptomycetaceae</taxon>
        <taxon>Streptomyces</taxon>
    </lineage>
</organism>
<proteinExistence type="predicted"/>
<dbReference type="RefSeq" id="WP_344050794.1">
    <property type="nucleotide sequence ID" value="NZ_BAAAHG010000029.1"/>
</dbReference>
<feature type="compositionally biased region" description="Basic residues" evidence="1">
    <location>
        <begin position="24"/>
        <end position="33"/>
    </location>
</feature>
<accession>A0ABN1NWL8</accession>
<comment type="caution">
    <text evidence="2">The sequence shown here is derived from an EMBL/GenBank/DDBJ whole genome shotgun (WGS) entry which is preliminary data.</text>
</comment>
<evidence type="ECO:0000256" key="1">
    <source>
        <dbReference type="SAM" id="MobiDB-lite"/>
    </source>
</evidence>
<protein>
    <submittedName>
        <fullName evidence="2">DUF5302 domain-containing protein</fullName>
    </submittedName>
</protein>
<reference evidence="2 3" key="1">
    <citation type="journal article" date="2019" name="Int. J. Syst. Evol. Microbiol.">
        <title>The Global Catalogue of Microorganisms (GCM) 10K type strain sequencing project: providing services to taxonomists for standard genome sequencing and annotation.</title>
        <authorList>
            <consortium name="The Broad Institute Genomics Platform"/>
            <consortium name="The Broad Institute Genome Sequencing Center for Infectious Disease"/>
            <person name="Wu L."/>
            <person name="Ma J."/>
        </authorList>
    </citation>
    <scope>NUCLEOTIDE SEQUENCE [LARGE SCALE GENOMIC DNA]</scope>
    <source>
        <strain evidence="2 3">JCM 10673</strain>
    </source>
</reference>
<dbReference type="Pfam" id="PF17227">
    <property type="entry name" value="DUF5302"/>
    <property type="match status" value="1"/>
</dbReference>
<dbReference type="InterPro" id="IPR035172">
    <property type="entry name" value="DUF5302"/>
</dbReference>
<keyword evidence="3" id="KW-1185">Reference proteome</keyword>
<sequence length="60" mass="6998">MTDVPNESKNEGSTRDKFREALERKKKMSRARRAHEEGRMKVKSMSGPAGKKRYFRRKAG</sequence>
<dbReference type="Proteomes" id="UP001501005">
    <property type="component" value="Unassembled WGS sequence"/>
</dbReference>
<feature type="compositionally biased region" description="Basic residues" evidence="1">
    <location>
        <begin position="50"/>
        <end position="60"/>
    </location>
</feature>
<evidence type="ECO:0000313" key="2">
    <source>
        <dbReference type="EMBL" id="GAA0918130.1"/>
    </source>
</evidence>
<dbReference type="EMBL" id="BAAAHG010000029">
    <property type="protein sequence ID" value="GAA0918130.1"/>
    <property type="molecule type" value="Genomic_DNA"/>
</dbReference>
<evidence type="ECO:0000313" key="3">
    <source>
        <dbReference type="Proteomes" id="UP001501005"/>
    </source>
</evidence>
<gene>
    <name evidence="2" type="ORF">GCM10009549_35500</name>
</gene>
<feature type="compositionally biased region" description="Basic and acidic residues" evidence="1">
    <location>
        <begin position="1"/>
        <end position="23"/>
    </location>
</feature>
<name>A0ABN1NWL8_9ACTN</name>
<feature type="region of interest" description="Disordered" evidence="1">
    <location>
        <begin position="1"/>
        <end position="60"/>
    </location>
</feature>